<dbReference type="GO" id="GO:1902176">
    <property type="term" value="P:negative regulation of oxidative stress-induced intrinsic apoptotic signaling pathway"/>
    <property type="evidence" value="ECO:0007669"/>
    <property type="project" value="TreeGrafter"/>
</dbReference>
<dbReference type="GO" id="GO:0004550">
    <property type="term" value="F:nucleoside diphosphate kinase activity"/>
    <property type="evidence" value="ECO:0007669"/>
    <property type="project" value="InterPro"/>
</dbReference>
<protein>
    <submittedName>
        <fullName evidence="7">Nucleoside diphosphate kinase homolog 5 isoform X3</fullName>
    </submittedName>
</protein>
<accession>A0A8B8H2D3</accession>
<dbReference type="PANTHER" id="PTHR46161:SF1">
    <property type="entry name" value="NUCLEOSIDE DIPHOSPHATE KINASE HOMOLOG 5"/>
    <property type="match status" value="1"/>
</dbReference>
<dbReference type="CDD" id="cd22970">
    <property type="entry name" value="DD_NDKH5-like"/>
    <property type="match status" value="1"/>
</dbReference>
<comment type="caution">
    <text evidence="2">Lacks conserved residue(s) required for the propagation of feature annotation.</text>
</comment>
<dbReference type="GeneID" id="102656548"/>
<dbReference type="PANTHER" id="PTHR46161">
    <property type="entry name" value="NUCLEOSIDE DIPHOSPHATE KINASE"/>
    <property type="match status" value="1"/>
</dbReference>
<sequence>MCDCPEASKEDGEKKVETVMLFKKCQKPYRTTKDIAKPSSYDTASDKDLWTPADSSQSTFRYTYDSPKGSQLTSSFTSSSKIYKFVTSRGYEYLGEGEEEWRPPFPYQPCIEDEEVEEVERVDIECTLMIIKPEALVYREEIESRVREEGFQIFQTRWLQLTPEQVSEFYSDKYGQLNFAYLVAYMASGPIVVHVLGKKNAIHEWKLLMGPTKVAEARLYYPDSIRARYGRRGDDFKNAVHGSDTRECAEKEIHFFFPDFIVEPLLKDEMAEDYLWEVLNPVLVEALSMVKGRDFFKILTSNFKMGSRKIKFSFLTKGLMIGQLLNNGSISQCCKLKPADPVLWLANWLITNNPNKPKLPLELAMIPT</sequence>
<gene>
    <name evidence="7" type="primary">LOC102656548</name>
</gene>
<keyword evidence="6" id="KW-1185">Reference proteome</keyword>
<feature type="domain" description="Nucleoside diphosphate kinase-like" evidence="4">
    <location>
        <begin position="124"/>
        <end position="264"/>
    </location>
</feature>
<organism evidence="5">
    <name type="scientific">Apis mellifera</name>
    <name type="common">Honeybee</name>
    <dbReference type="NCBI Taxonomy" id="7460"/>
    <lineage>
        <taxon>Eukaryota</taxon>
        <taxon>Metazoa</taxon>
        <taxon>Ecdysozoa</taxon>
        <taxon>Arthropoda</taxon>
        <taxon>Hexapoda</taxon>
        <taxon>Insecta</taxon>
        <taxon>Pterygota</taxon>
        <taxon>Neoptera</taxon>
        <taxon>Endopterygota</taxon>
        <taxon>Hymenoptera</taxon>
        <taxon>Apocrita</taxon>
        <taxon>Aculeata</taxon>
        <taxon>Apoidea</taxon>
        <taxon>Anthophila</taxon>
        <taxon>Apidae</taxon>
        <taxon>Apis</taxon>
    </lineage>
</organism>
<dbReference type="InterPro" id="IPR007858">
    <property type="entry name" value="Dpy-30_motif"/>
</dbReference>
<dbReference type="GO" id="GO:0006241">
    <property type="term" value="P:CTP biosynthetic process"/>
    <property type="evidence" value="ECO:0007669"/>
    <property type="project" value="InterPro"/>
</dbReference>
<dbReference type="GO" id="GO:0006228">
    <property type="term" value="P:UTP biosynthetic process"/>
    <property type="evidence" value="ECO:0007669"/>
    <property type="project" value="InterPro"/>
</dbReference>
<evidence type="ECO:0000313" key="6">
    <source>
        <dbReference type="Proteomes" id="UP000005203"/>
    </source>
</evidence>
<dbReference type="InterPro" id="IPR036850">
    <property type="entry name" value="NDK-like_dom_sf"/>
</dbReference>
<dbReference type="InterPro" id="IPR034907">
    <property type="entry name" value="NDK-like_dom"/>
</dbReference>
<dbReference type="Pfam" id="PF00334">
    <property type="entry name" value="NDK"/>
    <property type="match status" value="1"/>
</dbReference>
<name>A0A7M7MLF9_APIME</name>
<dbReference type="InterPro" id="IPR001564">
    <property type="entry name" value="Nucleoside_diP_kinase"/>
</dbReference>
<dbReference type="EnsemblMetazoa" id="XM_026441953">
    <property type="protein sequence ID" value="XP_026297738"/>
    <property type="gene ID" value="LOC102656548"/>
</dbReference>
<keyword evidence="7" id="KW-0418">Kinase</keyword>
<dbReference type="AlphaFoldDB" id="A0A7M7MLF9"/>
<evidence type="ECO:0000256" key="2">
    <source>
        <dbReference type="PROSITE-ProRule" id="PRU00706"/>
    </source>
</evidence>
<evidence type="ECO:0000256" key="3">
    <source>
        <dbReference type="RuleBase" id="RU004011"/>
    </source>
</evidence>
<accession>A0A7M7MLF9</accession>
<dbReference type="PRINTS" id="PR01243">
    <property type="entry name" value="NUCDPKINASE"/>
</dbReference>
<evidence type="ECO:0000313" key="7">
    <source>
        <dbReference type="RefSeq" id="XP_026297738.1"/>
    </source>
</evidence>
<dbReference type="SMART" id="SM00562">
    <property type="entry name" value="NDK"/>
    <property type="match status" value="1"/>
</dbReference>
<evidence type="ECO:0000313" key="5">
    <source>
        <dbReference type="EnsemblMetazoa" id="XP_026297738"/>
    </source>
</evidence>
<comment type="similarity">
    <text evidence="1 2 3">Belongs to the NDK family.</text>
</comment>
<dbReference type="Gene3D" id="3.30.70.141">
    <property type="entry name" value="Nucleoside diphosphate kinase-like domain"/>
    <property type="match status" value="1"/>
</dbReference>
<dbReference type="Pfam" id="PF05186">
    <property type="entry name" value="Dpy-30"/>
    <property type="match status" value="1"/>
</dbReference>
<evidence type="ECO:0000259" key="4">
    <source>
        <dbReference type="SMART" id="SM00562"/>
    </source>
</evidence>
<proteinExistence type="inferred from homology"/>
<dbReference type="Proteomes" id="UP000005203">
    <property type="component" value="Linkage group LG7"/>
</dbReference>
<dbReference type="RefSeq" id="XP_026297738.1">
    <property type="nucleotide sequence ID" value="XM_026441953.1"/>
</dbReference>
<reference evidence="7" key="2">
    <citation type="submission" date="2025-04" db="UniProtKB">
        <authorList>
            <consortium name="RefSeq"/>
        </authorList>
    </citation>
    <scope>IDENTIFICATION</scope>
    <source>
        <strain evidence="7">DH4</strain>
        <tissue evidence="7">Whole body</tissue>
    </source>
</reference>
<dbReference type="PROSITE" id="PS51374">
    <property type="entry name" value="NDPK_LIKE"/>
    <property type="match status" value="1"/>
</dbReference>
<evidence type="ECO:0000256" key="1">
    <source>
        <dbReference type="ARBA" id="ARBA00008142"/>
    </source>
</evidence>
<keyword evidence="7" id="KW-0808">Transferase</keyword>
<dbReference type="CDD" id="cd04418">
    <property type="entry name" value="NDPk5"/>
    <property type="match status" value="1"/>
</dbReference>
<dbReference type="GO" id="GO:0003341">
    <property type="term" value="P:cilium movement"/>
    <property type="evidence" value="ECO:0007669"/>
    <property type="project" value="TreeGrafter"/>
</dbReference>
<dbReference type="GO" id="GO:0005929">
    <property type="term" value="C:cilium"/>
    <property type="evidence" value="ECO:0007669"/>
    <property type="project" value="TreeGrafter"/>
</dbReference>
<dbReference type="SUPFAM" id="SSF54919">
    <property type="entry name" value="Nucleoside diphosphate kinase, NDK"/>
    <property type="match status" value="1"/>
</dbReference>
<dbReference type="GO" id="GO:0006183">
    <property type="term" value="P:GTP biosynthetic process"/>
    <property type="evidence" value="ECO:0007669"/>
    <property type="project" value="InterPro"/>
</dbReference>
<dbReference type="Gene3D" id="1.20.890.10">
    <property type="entry name" value="cAMP-dependent protein kinase regulatory subunit, dimerization-anchoring domain"/>
    <property type="match status" value="1"/>
</dbReference>
<reference evidence="5" key="1">
    <citation type="submission" date="2021-01" db="UniProtKB">
        <authorList>
            <consortium name="EnsemblMetazoa"/>
        </authorList>
    </citation>
    <scope>IDENTIFICATION</scope>
    <source>
        <strain evidence="5">DH4</strain>
    </source>
</reference>